<name>A0A1I8BWZ3_MELHA</name>
<feature type="region of interest" description="Disordered" evidence="1">
    <location>
        <begin position="238"/>
        <end position="275"/>
    </location>
</feature>
<reference evidence="3" key="1">
    <citation type="submission" date="2016-11" db="UniProtKB">
        <authorList>
            <consortium name="WormBaseParasite"/>
        </authorList>
    </citation>
    <scope>IDENTIFICATION</scope>
</reference>
<evidence type="ECO:0000313" key="2">
    <source>
        <dbReference type="Proteomes" id="UP000095281"/>
    </source>
</evidence>
<proteinExistence type="predicted"/>
<dbReference type="AlphaFoldDB" id="A0A1I8BWZ3"/>
<dbReference type="Proteomes" id="UP000095281">
    <property type="component" value="Unplaced"/>
</dbReference>
<feature type="compositionally biased region" description="Basic and acidic residues" evidence="1">
    <location>
        <begin position="116"/>
        <end position="144"/>
    </location>
</feature>
<evidence type="ECO:0000256" key="1">
    <source>
        <dbReference type="SAM" id="MobiDB-lite"/>
    </source>
</evidence>
<feature type="compositionally biased region" description="Polar residues" evidence="1">
    <location>
        <begin position="175"/>
        <end position="190"/>
    </location>
</feature>
<feature type="compositionally biased region" description="Basic residues" evidence="1">
    <location>
        <begin position="194"/>
        <end position="205"/>
    </location>
</feature>
<accession>A0A1I8BWZ3</accession>
<protein>
    <submittedName>
        <fullName evidence="3">FLYWCH-type domain-containing protein</fullName>
    </submittedName>
</protein>
<keyword evidence="2" id="KW-1185">Reference proteome</keyword>
<evidence type="ECO:0000313" key="3">
    <source>
        <dbReference type="WBParaSite" id="MhA1_Contig761.frz3.gene11"/>
    </source>
</evidence>
<sequence>MQRSIGVCFCWSDLEKRRKAIDLFVQRQLEVVDGIPKKVFYECGATPTNCKYNVTAVRNETTGHFELSELGEHSHPIRANISSGFLVDQINPSCTQSLTQTATSSNKPIELPSSDDQSKIPAQDEKPPTKETTKDQKAGSEASKRKYSLKPKGVLPPKKLAKLTQNDTKMRDSSTESLKSEMTSTTNSSDVLWKSRRRLPPRAAKKSLNDAEKRASLTLLMSPCEPMTRSRARTLLNNTSPKPAQVQKKIVSAPKKSVEEKSKPSTNRGVKRCLVSSSSSASEKSLKFASSSSASIIPDSIESSPEKILAKKQPEVDLLSCSSDDSDHINSLSTNDCPVSFRSSRFVWNRIATVFGDDALLKFQQVNNMRRYKHLIWKCNLGRSKEYQDNCQYM</sequence>
<dbReference type="WBParaSite" id="MhA1_Contig761.frz3.gene11">
    <property type="protein sequence ID" value="MhA1_Contig761.frz3.gene11"/>
    <property type="gene ID" value="MhA1_Contig761.frz3.gene11"/>
</dbReference>
<feature type="region of interest" description="Disordered" evidence="1">
    <location>
        <begin position="99"/>
        <end position="211"/>
    </location>
</feature>
<organism evidence="2 3">
    <name type="scientific">Meloidogyne hapla</name>
    <name type="common">Root-knot nematode worm</name>
    <dbReference type="NCBI Taxonomy" id="6305"/>
    <lineage>
        <taxon>Eukaryota</taxon>
        <taxon>Metazoa</taxon>
        <taxon>Ecdysozoa</taxon>
        <taxon>Nematoda</taxon>
        <taxon>Chromadorea</taxon>
        <taxon>Rhabditida</taxon>
        <taxon>Tylenchina</taxon>
        <taxon>Tylenchomorpha</taxon>
        <taxon>Tylenchoidea</taxon>
        <taxon>Meloidogynidae</taxon>
        <taxon>Meloidogyninae</taxon>
        <taxon>Meloidogyne</taxon>
    </lineage>
</organism>